<proteinExistence type="predicted"/>
<gene>
    <name evidence="2" type="ORF">LKD48_02180</name>
</gene>
<comment type="caution">
    <text evidence="2">The sequence shown here is derived from an EMBL/GenBank/DDBJ whole genome shotgun (WGS) entry which is preliminary data.</text>
</comment>
<evidence type="ECO:0000259" key="1">
    <source>
        <dbReference type="Pfam" id="PF00882"/>
    </source>
</evidence>
<dbReference type="InterPro" id="IPR029002">
    <property type="entry name" value="PLPC/GPLD1"/>
</dbReference>
<name>A0AAE3E2E7_9FIRM</name>
<dbReference type="RefSeq" id="WP_308731039.1">
    <property type="nucleotide sequence ID" value="NZ_JAJEQN010000004.1"/>
</dbReference>
<organism evidence="2 3">
    <name type="scientific">Anthropogastromicrobium aceti</name>
    <dbReference type="NCBI Taxonomy" id="2981768"/>
    <lineage>
        <taxon>Bacteria</taxon>
        <taxon>Bacillati</taxon>
        <taxon>Bacillota</taxon>
        <taxon>Clostridia</taxon>
        <taxon>Lachnospirales</taxon>
        <taxon>Lachnospiraceae</taxon>
        <taxon>Anthropogastromicrobium</taxon>
    </lineage>
</organism>
<protein>
    <submittedName>
        <fullName evidence="2">Zinc dependent phospholipase C family protein</fullName>
    </submittedName>
</protein>
<feature type="domain" description="Phospholipase C/D" evidence="1">
    <location>
        <begin position="7"/>
        <end position="145"/>
    </location>
</feature>
<accession>A0AAE3E2E7</accession>
<sequence length="272" mass="32131">MPAFYAHYKFGQMVKNKIPAKYQRLLEDYQDLYEIGLHGPDILFFYHPIIRHPITQIGVVIHHETGRVFFEHALTQMHRSAAEGDKMQKALWAYALGVVCHFALDASCHTYINHFEKTRRISHHEIEKEFEKYLMKKDGLDPFNWDFRQALSTNFRWAKPIALFYGLQPVQIHQSIKGFLWFSRLFFTTSKAKRHVIFAGMRIARVYGEIHGFFANERDNPRCRYSNEKLELLMKKSVQDAIKMSEELEKAYRGEMRLGKIFDQTFSGKEEA</sequence>
<reference evidence="2 3" key="1">
    <citation type="submission" date="2021-10" db="EMBL/GenBank/DDBJ databases">
        <title>Anaerobic single-cell dispensing facilitates the cultivation of human gut bacteria.</title>
        <authorList>
            <person name="Afrizal A."/>
        </authorList>
    </citation>
    <scope>NUCLEOTIDE SEQUENCE [LARGE SCALE GENOMIC DNA]</scope>
    <source>
        <strain evidence="2 3">CLA-AA-H224</strain>
    </source>
</reference>
<evidence type="ECO:0000313" key="3">
    <source>
        <dbReference type="Proteomes" id="UP001198200"/>
    </source>
</evidence>
<dbReference type="Proteomes" id="UP001198200">
    <property type="component" value="Unassembled WGS sequence"/>
</dbReference>
<dbReference type="AlphaFoldDB" id="A0AAE3E2E7"/>
<keyword evidence="3" id="KW-1185">Reference proteome</keyword>
<evidence type="ECO:0000313" key="2">
    <source>
        <dbReference type="EMBL" id="MCC2220459.1"/>
    </source>
</evidence>
<dbReference type="EMBL" id="JAJEQN010000004">
    <property type="protein sequence ID" value="MCC2220459.1"/>
    <property type="molecule type" value="Genomic_DNA"/>
</dbReference>
<dbReference type="Pfam" id="PF00882">
    <property type="entry name" value="Zn_dep_PLPC"/>
    <property type="match status" value="1"/>
</dbReference>